<sequence>MLRKRWFVIAAGLLTAVLAAVVVHYGAGDLLGSPATVVAGPWEWLAPPH</sequence>
<gene>
    <name evidence="1" type="ORF">ACFO60_32975</name>
</gene>
<proteinExistence type="predicted"/>
<name>A0ABV9CRA9_9ACTN</name>
<organism evidence="1 2">
    <name type="scientific">Sphaerisporangium dianthi</name>
    <dbReference type="NCBI Taxonomy" id="1436120"/>
    <lineage>
        <taxon>Bacteria</taxon>
        <taxon>Bacillati</taxon>
        <taxon>Actinomycetota</taxon>
        <taxon>Actinomycetes</taxon>
        <taxon>Streptosporangiales</taxon>
        <taxon>Streptosporangiaceae</taxon>
        <taxon>Sphaerisporangium</taxon>
    </lineage>
</organism>
<accession>A0ABV9CRA9</accession>
<protein>
    <submittedName>
        <fullName evidence="1">Uncharacterized protein</fullName>
    </submittedName>
</protein>
<comment type="caution">
    <text evidence="1">The sequence shown here is derived from an EMBL/GenBank/DDBJ whole genome shotgun (WGS) entry which is preliminary data.</text>
</comment>
<reference evidence="2" key="1">
    <citation type="journal article" date="2019" name="Int. J. Syst. Evol. Microbiol.">
        <title>The Global Catalogue of Microorganisms (GCM) 10K type strain sequencing project: providing services to taxonomists for standard genome sequencing and annotation.</title>
        <authorList>
            <consortium name="The Broad Institute Genomics Platform"/>
            <consortium name="The Broad Institute Genome Sequencing Center for Infectious Disease"/>
            <person name="Wu L."/>
            <person name="Ma J."/>
        </authorList>
    </citation>
    <scope>NUCLEOTIDE SEQUENCE [LARGE SCALE GENOMIC DNA]</scope>
    <source>
        <strain evidence="2">CGMCC 4.7132</strain>
    </source>
</reference>
<dbReference type="EMBL" id="JBHSFP010000033">
    <property type="protein sequence ID" value="MFC4535604.1"/>
    <property type="molecule type" value="Genomic_DNA"/>
</dbReference>
<evidence type="ECO:0000313" key="1">
    <source>
        <dbReference type="EMBL" id="MFC4535604.1"/>
    </source>
</evidence>
<keyword evidence="2" id="KW-1185">Reference proteome</keyword>
<dbReference type="RefSeq" id="WP_380848478.1">
    <property type="nucleotide sequence ID" value="NZ_JBHSFP010000033.1"/>
</dbReference>
<evidence type="ECO:0000313" key="2">
    <source>
        <dbReference type="Proteomes" id="UP001596004"/>
    </source>
</evidence>
<dbReference type="Proteomes" id="UP001596004">
    <property type="component" value="Unassembled WGS sequence"/>
</dbReference>